<dbReference type="EMBL" id="JDVG02000080">
    <property type="protein sequence ID" value="KFB74209.1"/>
    <property type="molecule type" value="Genomic_DNA"/>
</dbReference>
<comment type="caution">
    <text evidence="1">The sequence shown here is derived from an EMBL/GenBank/DDBJ whole genome shotgun (WGS) entry which is preliminary data.</text>
</comment>
<evidence type="ECO:0000313" key="1">
    <source>
        <dbReference type="EMBL" id="KFB74209.1"/>
    </source>
</evidence>
<sequence length="48" mass="5108">MLLRKFLISAEVLVSDVERSHDGNALGKIALGFSGDIAHFPVNIVGSL</sequence>
<organism evidence="1 2">
    <name type="scientific">Candidatus Accumulibacter phosphatis</name>
    <dbReference type="NCBI Taxonomy" id="327160"/>
    <lineage>
        <taxon>Bacteria</taxon>
        <taxon>Pseudomonadati</taxon>
        <taxon>Pseudomonadota</taxon>
        <taxon>Betaproteobacteria</taxon>
        <taxon>Candidatus Accumulibacter</taxon>
    </lineage>
</organism>
<dbReference type="AlphaFoldDB" id="A0A080MAQ7"/>
<protein>
    <submittedName>
        <fullName evidence="1">Uncharacterized protein</fullName>
    </submittedName>
</protein>
<accession>A0A080MAQ7</accession>
<evidence type="ECO:0000313" key="2">
    <source>
        <dbReference type="Proteomes" id="UP000020077"/>
    </source>
</evidence>
<name>A0A080MAQ7_9PROT</name>
<dbReference type="Proteomes" id="UP000020077">
    <property type="component" value="Unassembled WGS sequence"/>
</dbReference>
<reference evidence="1 2" key="1">
    <citation type="submission" date="2014-02" db="EMBL/GenBank/DDBJ databases">
        <title>Expanding our view of genomic diversity in Candidatus Accumulibacter clades.</title>
        <authorList>
            <person name="Skennerton C.T."/>
            <person name="Barr J.J."/>
            <person name="Slater F.R."/>
            <person name="Bond P.L."/>
            <person name="Tyson G.W."/>
        </authorList>
    </citation>
    <scope>NUCLEOTIDE SEQUENCE [LARGE SCALE GENOMIC DNA]</scope>
    <source>
        <strain evidence="2">BA-91</strain>
    </source>
</reference>
<gene>
    <name evidence="1" type="ORF">AW09_000503</name>
</gene>
<proteinExistence type="predicted"/>